<dbReference type="OrthoDB" id="292219at2759"/>
<name>Q22E17_TETTS</name>
<feature type="compositionally biased region" description="Polar residues" evidence="2">
    <location>
        <begin position="213"/>
        <end position="227"/>
    </location>
</feature>
<accession>Q22E17</accession>
<feature type="region of interest" description="Disordered" evidence="2">
    <location>
        <begin position="206"/>
        <end position="240"/>
    </location>
</feature>
<evidence type="ECO:0000313" key="4">
    <source>
        <dbReference type="Proteomes" id="UP000009168"/>
    </source>
</evidence>
<dbReference type="HOGENOM" id="CLU_541340_0_0_1"/>
<feature type="compositionally biased region" description="Low complexity" evidence="2">
    <location>
        <begin position="347"/>
        <end position="372"/>
    </location>
</feature>
<feature type="region of interest" description="Disordered" evidence="2">
    <location>
        <begin position="343"/>
        <end position="372"/>
    </location>
</feature>
<reference evidence="4" key="1">
    <citation type="journal article" date="2006" name="PLoS Biol.">
        <title>Macronuclear genome sequence of the ciliate Tetrahymena thermophila, a model eukaryote.</title>
        <authorList>
            <person name="Eisen J.A."/>
            <person name="Coyne R.S."/>
            <person name="Wu M."/>
            <person name="Wu D."/>
            <person name="Thiagarajan M."/>
            <person name="Wortman J.R."/>
            <person name="Badger J.H."/>
            <person name="Ren Q."/>
            <person name="Amedeo P."/>
            <person name="Jones K.M."/>
            <person name="Tallon L.J."/>
            <person name="Delcher A.L."/>
            <person name="Salzberg S.L."/>
            <person name="Silva J.C."/>
            <person name="Haas B.J."/>
            <person name="Majoros W.H."/>
            <person name="Farzad M."/>
            <person name="Carlton J.M."/>
            <person name="Smith R.K. Jr."/>
            <person name="Garg J."/>
            <person name="Pearlman R.E."/>
            <person name="Karrer K.M."/>
            <person name="Sun L."/>
            <person name="Manning G."/>
            <person name="Elde N.C."/>
            <person name="Turkewitz A.P."/>
            <person name="Asai D.J."/>
            <person name="Wilkes D.E."/>
            <person name="Wang Y."/>
            <person name="Cai H."/>
            <person name="Collins K."/>
            <person name="Stewart B.A."/>
            <person name="Lee S.R."/>
            <person name="Wilamowska K."/>
            <person name="Weinberg Z."/>
            <person name="Ruzzo W.L."/>
            <person name="Wloga D."/>
            <person name="Gaertig J."/>
            <person name="Frankel J."/>
            <person name="Tsao C.-C."/>
            <person name="Gorovsky M.A."/>
            <person name="Keeling P.J."/>
            <person name="Waller R.F."/>
            <person name="Patron N.J."/>
            <person name="Cherry J.M."/>
            <person name="Stover N.A."/>
            <person name="Krieger C.J."/>
            <person name="del Toro C."/>
            <person name="Ryder H.F."/>
            <person name="Williamson S.C."/>
            <person name="Barbeau R.A."/>
            <person name="Hamilton E.P."/>
            <person name="Orias E."/>
        </authorList>
    </citation>
    <scope>NUCLEOTIDE SEQUENCE [LARGE SCALE GENOMIC DNA]</scope>
    <source>
        <strain evidence="4">SB210</strain>
    </source>
</reference>
<keyword evidence="1" id="KW-0175">Coiled coil</keyword>
<organism evidence="3 4">
    <name type="scientific">Tetrahymena thermophila (strain SB210)</name>
    <dbReference type="NCBI Taxonomy" id="312017"/>
    <lineage>
        <taxon>Eukaryota</taxon>
        <taxon>Sar</taxon>
        <taxon>Alveolata</taxon>
        <taxon>Ciliophora</taxon>
        <taxon>Intramacronucleata</taxon>
        <taxon>Oligohymenophorea</taxon>
        <taxon>Hymenostomatida</taxon>
        <taxon>Tetrahymenina</taxon>
        <taxon>Tetrahymenidae</taxon>
        <taxon>Tetrahymena</taxon>
    </lineage>
</organism>
<dbReference type="InParanoid" id="Q22E17"/>
<dbReference type="KEGG" id="tet:TTHERM_00925410"/>
<feature type="compositionally biased region" description="Basic and acidic residues" evidence="2">
    <location>
        <begin position="228"/>
        <end position="240"/>
    </location>
</feature>
<proteinExistence type="predicted"/>
<evidence type="ECO:0000256" key="1">
    <source>
        <dbReference type="SAM" id="Coils"/>
    </source>
</evidence>
<dbReference type="Proteomes" id="UP000009168">
    <property type="component" value="Unassembled WGS sequence"/>
</dbReference>
<dbReference type="EMBL" id="GG662513">
    <property type="protein sequence ID" value="EAR83495.2"/>
    <property type="molecule type" value="Genomic_DNA"/>
</dbReference>
<sequence length="486" mass="56701">MALTFTPNNPIIPLRLGIKHDPPTLALVYKRKQQDIKERIYSIVLNGLVELSDPKIIALKLFEEHALILNENVIDIDQVEKLVAELQKRYEEKKALQQFSNPITKDMISPIHTYQSANKNPYNIQDNDTDMFLDNTQTNPLQSNNFHHENNESIQNEYNDQSYQQQNLQSNLLTLQTPVQNNNNISNNNNVSNSIVDQFNQNQLSDDGELFSSGYNPSFSTKAGSASEQKRQKVKSKNEKNKMNLGATHKNLNELIQGSSENNMQQYINSHYNYGQRKNNNNEANYLNENNLDNEFIDEQQLYNNNINNDYNEDYHDLMNEDNYLYQNNNNNYNTQHIQIPQSIQGNSNNTNFPNKKNNQNNQMWPQNNTQNTIYPFQNNNMKGYIDTQMDYQQNFNNYQDNFAINNNYQNNNAQYQNNLNNFNQASNAPFFSKRQSQSMGNQQAYEPQFDNNSKKRRSKLGELRELANQHRDINGNVIDDQLEVI</sequence>
<protein>
    <submittedName>
        <fullName evidence="3">Uncharacterized protein</fullName>
    </submittedName>
</protein>
<dbReference type="GeneID" id="7843362"/>
<feature type="compositionally biased region" description="Polar residues" evidence="2">
    <location>
        <begin position="434"/>
        <end position="452"/>
    </location>
</feature>
<feature type="region of interest" description="Disordered" evidence="2">
    <location>
        <begin position="434"/>
        <end position="454"/>
    </location>
</feature>
<evidence type="ECO:0000256" key="2">
    <source>
        <dbReference type="SAM" id="MobiDB-lite"/>
    </source>
</evidence>
<dbReference type="AlphaFoldDB" id="Q22E17"/>
<evidence type="ECO:0000313" key="3">
    <source>
        <dbReference type="EMBL" id="EAR83495.2"/>
    </source>
</evidence>
<feature type="coiled-coil region" evidence="1">
    <location>
        <begin position="69"/>
        <end position="96"/>
    </location>
</feature>
<dbReference type="RefSeq" id="XP_001031158.2">
    <property type="nucleotide sequence ID" value="XM_001031158.2"/>
</dbReference>
<gene>
    <name evidence="3" type="ORF">TTHERM_00925410</name>
</gene>
<keyword evidence="4" id="KW-1185">Reference proteome</keyword>